<dbReference type="Proteomes" id="UP000006753">
    <property type="component" value="Unassembled WGS sequence"/>
</dbReference>
<dbReference type="KEGG" id="mbe:MBM_02334"/>
<feature type="compositionally biased region" description="Polar residues" evidence="1">
    <location>
        <begin position="333"/>
        <end position="353"/>
    </location>
</feature>
<evidence type="ECO:0000313" key="2">
    <source>
        <dbReference type="EMBL" id="EKD19097.1"/>
    </source>
</evidence>
<feature type="region of interest" description="Disordered" evidence="1">
    <location>
        <begin position="480"/>
        <end position="506"/>
    </location>
</feature>
<feature type="region of interest" description="Disordered" evidence="1">
    <location>
        <begin position="292"/>
        <end position="425"/>
    </location>
</feature>
<feature type="compositionally biased region" description="Polar residues" evidence="1">
    <location>
        <begin position="486"/>
        <end position="503"/>
    </location>
</feature>
<keyword evidence="3" id="KW-1185">Reference proteome</keyword>
<gene>
    <name evidence="2" type="ORF">MBM_02334</name>
</gene>
<dbReference type="OMA" id="WIVQEDI"/>
<feature type="compositionally biased region" description="Low complexity" evidence="1">
    <location>
        <begin position="381"/>
        <end position="399"/>
    </location>
</feature>
<organism evidence="2 3">
    <name type="scientific">Marssonina brunnea f. sp. multigermtubi (strain MB_m1)</name>
    <name type="common">Marssonina leaf spot fungus</name>
    <dbReference type="NCBI Taxonomy" id="1072389"/>
    <lineage>
        <taxon>Eukaryota</taxon>
        <taxon>Fungi</taxon>
        <taxon>Dikarya</taxon>
        <taxon>Ascomycota</taxon>
        <taxon>Pezizomycotina</taxon>
        <taxon>Leotiomycetes</taxon>
        <taxon>Helotiales</taxon>
        <taxon>Drepanopezizaceae</taxon>
        <taxon>Drepanopeziza</taxon>
    </lineage>
</organism>
<accession>K1X288</accession>
<dbReference type="EMBL" id="JH921431">
    <property type="protein sequence ID" value="EKD19097.1"/>
    <property type="molecule type" value="Genomic_DNA"/>
</dbReference>
<protein>
    <submittedName>
        <fullName evidence="2">Uncharacterized protein</fullName>
    </submittedName>
</protein>
<name>K1X288_MARBU</name>
<dbReference type="AlphaFoldDB" id="K1X288"/>
<reference evidence="2 3" key="1">
    <citation type="journal article" date="2012" name="BMC Genomics">
        <title>Sequencing the genome of Marssonina brunnea reveals fungus-poplar co-evolution.</title>
        <authorList>
            <person name="Zhu S."/>
            <person name="Cao Y.-Z."/>
            <person name="Jiang C."/>
            <person name="Tan B.-Y."/>
            <person name="Wang Z."/>
            <person name="Feng S."/>
            <person name="Zhang L."/>
            <person name="Su X.-H."/>
            <person name="Brejova B."/>
            <person name="Vinar T."/>
            <person name="Xu M."/>
            <person name="Wang M.-X."/>
            <person name="Zhang S.-G."/>
            <person name="Huang M.-R."/>
            <person name="Wu R."/>
            <person name="Zhou Y."/>
        </authorList>
    </citation>
    <scope>NUCLEOTIDE SEQUENCE [LARGE SCALE GENOMIC DNA]</scope>
    <source>
        <strain evidence="2 3">MB_m1</strain>
    </source>
</reference>
<sequence length="548" mass="56612">MDVTDRLKIPESYILHSTESASASASCFKEAYGMQLNSYQFPDNSKIETYSQSQQQLIVNQNPAPLPANHVVGSTGQSFVALSPNSMTIQTNGAANLVAAQIELPIDPAILQQNNVSPDNTFVAMLSPGRQTWVVMEGMKSVNTTDNTVRIVKMTNIDGEYMAVGRQSTETSQVLTQFGSQSVNITGSGIQEAEFADGLRMSMKVTQPMTLNTDVVNGISSSMITVQGMMPVNNYRYLVTTNLAAVSPSLNSMVSVIQLPLNMQRVMAMAQQMGVGPNDAVVIGVAQRTVLQNPGGATGNLSPQRRRRVRRAASSGKEESQDAEAPTIVVADSTETAANSPESMNGTSDSYQMVPTDGGSPASADGTTPMDGASNTGTNDTGSSPSATSSPSTGSSTNGGTNGGSNGGSNNGGTNGGTNTSPQSPAAAQLLLSPTFTPITSPTTLDPLNGRVMTVVNQIDGEFILTMQLSAGQAASEAGGAASAGRNETSSTGAMNRASSAQPAGQAGVTVSMATLAVMLEQQTMGGALAASAMMEKYIQSQGKSPII</sequence>
<dbReference type="eggNOG" id="ENOG502SMAA">
    <property type="taxonomic scope" value="Eukaryota"/>
</dbReference>
<evidence type="ECO:0000313" key="3">
    <source>
        <dbReference type="Proteomes" id="UP000006753"/>
    </source>
</evidence>
<evidence type="ECO:0000256" key="1">
    <source>
        <dbReference type="SAM" id="MobiDB-lite"/>
    </source>
</evidence>
<dbReference type="HOGENOM" id="CLU_027821_1_1_1"/>
<dbReference type="InParanoid" id="K1X288"/>
<proteinExistence type="predicted"/>
<dbReference type="OrthoDB" id="6513042at2759"/>
<feature type="compositionally biased region" description="Gly residues" evidence="1">
    <location>
        <begin position="400"/>
        <end position="416"/>
    </location>
</feature>